<dbReference type="Proteomes" id="UP001499959">
    <property type="component" value="Unassembled WGS sequence"/>
</dbReference>
<reference evidence="4" key="1">
    <citation type="journal article" date="2019" name="Int. J. Syst. Evol. Microbiol.">
        <title>The Global Catalogue of Microorganisms (GCM) 10K type strain sequencing project: providing services to taxonomists for standard genome sequencing and annotation.</title>
        <authorList>
            <consortium name="The Broad Institute Genomics Platform"/>
            <consortium name="The Broad Institute Genome Sequencing Center for Infectious Disease"/>
            <person name="Wu L."/>
            <person name="Ma J."/>
        </authorList>
    </citation>
    <scope>NUCLEOTIDE SEQUENCE [LARGE SCALE GENOMIC DNA]</scope>
    <source>
        <strain evidence="4">JCM 18204</strain>
    </source>
</reference>
<evidence type="ECO:0000256" key="1">
    <source>
        <dbReference type="SAM" id="MobiDB-lite"/>
    </source>
</evidence>
<dbReference type="PANTHER" id="PTHR38590">
    <property type="entry name" value="BLL0828 PROTEIN"/>
    <property type="match status" value="1"/>
</dbReference>
<accession>A0ABP9BHE3</accession>
<evidence type="ECO:0000259" key="2">
    <source>
        <dbReference type="Pfam" id="PF04480"/>
    </source>
</evidence>
<organism evidence="3 4">
    <name type="scientific">Lysobacter hankyongensis</name>
    <dbReference type="NCBI Taxonomy" id="1176535"/>
    <lineage>
        <taxon>Bacteria</taxon>
        <taxon>Pseudomonadati</taxon>
        <taxon>Pseudomonadota</taxon>
        <taxon>Gammaproteobacteria</taxon>
        <taxon>Lysobacterales</taxon>
        <taxon>Lysobacteraceae</taxon>
        <taxon>Lysobacter</taxon>
    </lineage>
</organism>
<dbReference type="InterPro" id="IPR047216">
    <property type="entry name" value="Endonuclease_DUF559_bact"/>
</dbReference>
<gene>
    <name evidence="3" type="ORF">GCM10023307_19710</name>
</gene>
<dbReference type="InterPro" id="IPR011335">
    <property type="entry name" value="Restrct_endonuc-II-like"/>
</dbReference>
<dbReference type="RefSeq" id="WP_345303156.1">
    <property type="nucleotide sequence ID" value="NZ_BAABJE010000010.1"/>
</dbReference>
<comment type="caution">
    <text evidence="3">The sequence shown here is derived from an EMBL/GenBank/DDBJ whole genome shotgun (WGS) entry which is preliminary data.</text>
</comment>
<dbReference type="SUPFAM" id="SSF52980">
    <property type="entry name" value="Restriction endonuclease-like"/>
    <property type="match status" value="1"/>
</dbReference>
<keyword evidence="4" id="KW-1185">Reference proteome</keyword>
<name>A0ABP9BHE3_9GAMM</name>
<proteinExistence type="predicted"/>
<sequence>MRQGQKRDFARKLRRGMTDAEQCLWRILRKRQIDGHRFRRQCPIDRFVVDFACLESALIVEVDGGQHAESSQDRARDACLVRLGYRVLRFWNNDVLENSEGVYDMIRIALSDSPHPGLPPHAGEGEEQADHRLQPSPASDWRGKP</sequence>
<feature type="region of interest" description="Disordered" evidence="1">
    <location>
        <begin position="114"/>
        <end position="145"/>
    </location>
</feature>
<dbReference type="InterPro" id="IPR007569">
    <property type="entry name" value="DUF559"/>
</dbReference>
<evidence type="ECO:0000313" key="3">
    <source>
        <dbReference type="EMBL" id="GAA4794205.1"/>
    </source>
</evidence>
<evidence type="ECO:0000313" key="4">
    <source>
        <dbReference type="Proteomes" id="UP001499959"/>
    </source>
</evidence>
<dbReference type="PANTHER" id="PTHR38590:SF1">
    <property type="entry name" value="BLL0828 PROTEIN"/>
    <property type="match status" value="1"/>
</dbReference>
<feature type="domain" description="DUF559" evidence="2">
    <location>
        <begin position="6"/>
        <end position="109"/>
    </location>
</feature>
<dbReference type="Gene3D" id="3.40.960.10">
    <property type="entry name" value="VSR Endonuclease"/>
    <property type="match status" value="1"/>
</dbReference>
<dbReference type="EMBL" id="BAABJE010000010">
    <property type="protein sequence ID" value="GAA4794205.1"/>
    <property type="molecule type" value="Genomic_DNA"/>
</dbReference>
<protein>
    <recommendedName>
        <fullName evidence="2">DUF559 domain-containing protein</fullName>
    </recommendedName>
</protein>
<dbReference type="CDD" id="cd01038">
    <property type="entry name" value="Endonuclease_DUF559"/>
    <property type="match status" value="1"/>
</dbReference>
<dbReference type="Pfam" id="PF04480">
    <property type="entry name" value="DUF559"/>
    <property type="match status" value="1"/>
</dbReference>